<dbReference type="Proteomes" id="UP000266673">
    <property type="component" value="Unassembled WGS sequence"/>
</dbReference>
<evidence type="ECO:0000313" key="2">
    <source>
        <dbReference type="Proteomes" id="UP000266673"/>
    </source>
</evidence>
<evidence type="ECO:0000313" key="1">
    <source>
        <dbReference type="EMBL" id="RIB02162.1"/>
    </source>
</evidence>
<organism evidence="1 2">
    <name type="scientific">Gigaspora rosea</name>
    <dbReference type="NCBI Taxonomy" id="44941"/>
    <lineage>
        <taxon>Eukaryota</taxon>
        <taxon>Fungi</taxon>
        <taxon>Fungi incertae sedis</taxon>
        <taxon>Mucoromycota</taxon>
        <taxon>Glomeromycotina</taxon>
        <taxon>Glomeromycetes</taxon>
        <taxon>Diversisporales</taxon>
        <taxon>Gigasporaceae</taxon>
        <taxon>Gigaspora</taxon>
    </lineage>
</organism>
<protein>
    <submittedName>
        <fullName evidence="1">Uncharacterized protein</fullName>
    </submittedName>
</protein>
<accession>A0A397TVN3</accession>
<keyword evidence="2" id="KW-1185">Reference proteome</keyword>
<reference evidence="1 2" key="1">
    <citation type="submission" date="2018-06" db="EMBL/GenBank/DDBJ databases">
        <title>Comparative genomics reveals the genomic features of Rhizophagus irregularis, R. cerebriforme, R. diaphanum and Gigaspora rosea, and their symbiotic lifestyle signature.</title>
        <authorList>
            <person name="Morin E."/>
            <person name="San Clemente H."/>
            <person name="Chen E.C.H."/>
            <person name="De La Providencia I."/>
            <person name="Hainaut M."/>
            <person name="Kuo A."/>
            <person name="Kohler A."/>
            <person name="Murat C."/>
            <person name="Tang N."/>
            <person name="Roy S."/>
            <person name="Loubradou J."/>
            <person name="Henrissat B."/>
            <person name="Grigoriev I.V."/>
            <person name="Corradi N."/>
            <person name="Roux C."/>
            <person name="Martin F.M."/>
        </authorList>
    </citation>
    <scope>NUCLEOTIDE SEQUENCE [LARGE SCALE GENOMIC DNA]</scope>
    <source>
        <strain evidence="1 2">DAOM 194757</strain>
    </source>
</reference>
<dbReference type="EMBL" id="QKWP01002789">
    <property type="protein sequence ID" value="RIB02162.1"/>
    <property type="molecule type" value="Genomic_DNA"/>
</dbReference>
<gene>
    <name evidence="1" type="ORF">C2G38_2228581</name>
</gene>
<comment type="caution">
    <text evidence="1">The sequence shown here is derived from an EMBL/GenBank/DDBJ whole genome shotgun (WGS) entry which is preliminary data.</text>
</comment>
<dbReference type="AlphaFoldDB" id="A0A397TVN3"/>
<proteinExistence type="predicted"/>
<dbReference type="OrthoDB" id="2430083at2759"/>
<name>A0A397TVN3_9GLOM</name>
<sequence>MKILCQKSRETKAEFFGKRGWSLHSVLMYTKDPNTNKINVNAFDYWSSDSKQDAWFTASSLHGVLETIEIKPKRIRHNIESGEEIQEAIKDLAGTHAANILSNLEENLKLGTMHGISNWHEWTWPDEETDAGYILARSLPGLGS</sequence>